<evidence type="ECO:0000256" key="1">
    <source>
        <dbReference type="ARBA" id="ARBA00022741"/>
    </source>
</evidence>
<dbReference type="PANTHER" id="PTHR43272">
    <property type="entry name" value="LONG-CHAIN-FATTY-ACID--COA LIGASE"/>
    <property type="match status" value="1"/>
</dbReference>
<dbReference type="Pfam" id="PF23562">
    <property type="entry name" value="AMP-binding_C_3"/>
    <property type="match status" value="1"/>
</dbReference>
<comment type="caution">
    <text evidence="4">The sequence shown here is derived from an EMBL/GenBank/DDBJ whole genome shotgun (WGS) entry which is preliminary data.</text>
</comment>
<keyword evidence="1" id="KW-0547">Nucleotide-binding</keyword>
<keyword evidence="2" id="KW-0067">ATP-binding</keyword>
<evidence type="ECO:0000313" key="5">
    <source>
        <dbReference type="Proteomes" id="UP000235015"/>
    </source>
</evidence>
<dbReference type="GO" id="GO:0016020">
    <property type="term" value="C:membrane"/>
    <property type="evidence" value="ECO:0007669"/>
    <property type="project" value="TreeGrafter"/>
</dbReference>
<evidence type="ECO:0000259" key="3">
    <source>
        <dbReference type="Pfam" id="PF00501"/>
    </source>
</evidence>
<sequence>MKANQEIISLDEAITLAGLFKERTSRTPERIAYRYYDPEQATWKNSTWSEMRSETARWQAAFLQEGLKRGDRVGIMMPNRREWVMFDQAALGLGLVSVPLFYNDRGGNVAYIAEASAIKLLVIHGQEQWKSLQPVRDELPTIRRIVSRESLDGMAHDDRIRHLEKWLPATAGEYQMVHDLDPHSLCSIVYTSGTTGHPKGVMLSHHNILSNTYEALQTTTVNDNDIMLSFLPLSHMLERTGGYYLPLMAGITVAYARSILLLAEDLLSIRPTFMISVPRIYERIYAKIQEGLDEKPPIARKLFNLAVNVGWKRFEHQQGRGSWSPSLLLWPLRNKLVASKVTEKLGGRLRTAISGGAPLPPDVARTFLALGVPVLQGYGLTETSPVLAVNRIDDNVPESVGLALPGTQLSVAENGELLARGDAVMLGFWNNPQETARVIDEEGWLHTGDVARIDSTGHVYITGRIKDIIVLANGEKVSPADMEIALAMDALFEQVLIIGEGSPFLSALIVPEPGHWKSLAEGLGLDPENSASLQDKKVMDHVYRRISEQLREFPGYAQIRKAVLLGESWSVENGYLTPTLKTKRKLIIEHCDELIRDIYDGH</sequence>
<gene>
    <name evidence="4" type="ORF">C0630_03810</name>
</gene>
<name>A0A2N6D0T8_9GAMM</name>
<dbReference type="Pfam" id="PF00501">
    <property type="entry name" value="AMP-binding"/>
    <property type="match status" value="1"/>
</dbReference>
<dbReference type="AlphaFoldDB" id="A0A2N6D0T8"/>
<dbReference type="GO" id="GO:0004467">
    <property type="term" value="F:long-chain fatty acid-CoA ligase activity"/>
    <property type="evidence" value="ECO:0007669"/>
    <property type="project" value="TreeGrafter"/>
</dbReference>
<dbReference type="SUPFAM" id="SSF56801">
    <property type="entry name" value="Acetyl-CoA synthetase-like"/>
    <property type="match status" value="1"/>
</dbReference>
<dbReference type="RefSeq" id="WP_273437883.1">
    <property type="nucleotide sequence ID" value="NZ_PKUN01000002.1"/>
</dbReference>
<feature type="domain" description="AMP-dependent synthetase/ligase" evidence="3">
    <location>
        <begin position="20"/>
        <end position="429"/>
    </location>
</feature>
<dbReference type="InterPro" id="IPR020845">
    <property type="entry name" value="AMP-binding_CS"/>
</dbReference>
<proteinExistence type="predicted"/>
<accession>A0A2N6D0T8</accession>
<dbReference type="InterPro" id="IPR042099">
    <property type="entry name" value="ANL_N_sf"/>
</dbReference>
<organism evidence="4 5">
    <name type="scientific">Sedimenticola selenatireducens</name>
    <dbReference type="NCBI Taxonomy" id="191960"/>
    <lineage>
        <taxon>Bacteria</taxon>
        <taxon>Pseudomonadati</taxon>
        <taxon>Pseudomonadota</taxon>
        <taxon>Gammaproteobacteria</taxon>
        <taxon>Chromatiales</taxon>
        <taxon>Sedimenticolaceae</taxon>
        <taxon>Sedimenticola</taxon>
    </lineage>
</organism>
<reference evidence="4 5" key="1">
    <citation type="submission" date="2017-11" db="EMBL/GenBank/DDBJ databases">
        <title>Genome-resolved metagenomics identifies genetic mobility, metabolic interactions, and unexpected diversity in perchlorate-reducing communities.</title>
        <authorList>
            <person name="Barnum T.P."/>
            <person name="Figueroa I.A."/>
            <person name="Carlstrom C.I."/>
            <person name="Lucas L.N."/>
            <person name="Engelbrektson A.L."/>
            <person name="Coates J.D."/>
        </authorList>
    </citation>
    <scope>NUCLEOTIDE SEQUENCE [LARGE SCALE GENOMIC DNA]</scope>
    <source>
        <strain evidence="4">BM301</strain>
    </source>
</reference>
<keyword evidence="4" id="KW-0436">Ligase</keyword>
<dbReference type="CDD" id="cd05907">
    <property type="entry name" value="VL_LC_FACS_like"/>
    <property type="match status" value="1"/>
</dbReference>
<dbReference type="Proteomes" id="UP000235015">
    <property type="component" value="Unassembled WGS sequence"/>
</dbReference>
<evidence type="ECO:0000313" key="4">
    <source>
        <dbReference type="EMBL" id="PLX63279.1"/>
    </source>
</evidence>
<evidence type="ECO:0000256" key="2">
    <source>
        <dbReference type="ARBA" id="ARBA00022840"/>
    </source>
</evidence>
<dbReference type="InterPro" id="IPR000873">
    <property type="entry name" value="AMP-dep_synth/lig_dom"/>
</dbReference>
<dbReference type="PANTHER" id="PTHR43272:SF33">
    <property type="entry name" value="AMP-BINDING DOMAIN-CONTAINING PROTEIN-RELATED"/>
    <property type="match status" value="1"/>
</dbReference>
<dbReference type="PROSITE" id="PS00455">
    <property type="entry name" value="AMP_BINDING"/>
    <property type="match status" value="1"/>
</dbReference>
<protein>
    <submittedName>
        <fullName evidence="4">Long-chain fatty acid--CoA ligase</fullName>
    </submittedName>
</protein>
<dbReference type="GO" id="GO:0005524">
    <property type="term" value="F:ATP binding"/>
    <property type="evidence" value="ECO:0007669"/>
    <property type="project" value="UniProtKB-KW"/>
</dbReference>
<dbReference type="Gene3D" id="3.40.50.12780">
    <property type="entry name" value="N-terminal domain of ligase-like"/>
    <property type="match status" value="1"/>
</dbReference>
<dbReference type="STRING" id="1111735.GCA_000428045_01403"/>
<dbReference type="EMBL" id="PKUN01000002">
    <property type="protein sequence ID" value="PLX63279.1"/>
    <property type="molecule type" value="Genomic_DNA"/>
</dbReference>